<dbReference type="GO" id="GO:0051301">
    <property type="term" value="P:cell division"/>
    <property type="evidence" value="ECO:0007669"/>
    <property type="project" value="UniProtKB-KW"/>
</dbReference>
<dbReference type="KEGG" id="mrc:R6Y96_02055"/>
<dbReference type="PIRSF" id="PIRSF003092">
    <property type="entry name" value="MinD"/>
    <property type="match status" value="1"/>
</dbReference>
<evidence type="ECO:0000313" key="6">
    <source>
        <dbReference type="Proteomes" id="UP001305652"/>
    </source>
</evidence>
<evidence type="ECO:0000256" key="1">
    <source>
        <dbReference type="ARBA" id="ARBA00022741"/>
    </source>
</evidence>
<gene>
    <name evidence="5" type="primary">minD</name>
    <name evidence="5" type="ORF">R6Y96_02055</name>
</gene>
<dbReference type="PANTHER" id="PTHR43384">
    <property type="entry name" value="SEPTUM SITE-DETERMINING PROTEIN MIND HOMOLOG, CHLOROPLASTIC-RELATED"/>
    <property type="match status" value="1"/>
</dbReference>
<reference evidence="5 6" key="1">
    <citation type="submission" date="2023-10" db="EMBL/GenBank/DDBJ databases">
        <title>The complete genome sequence of Methanoculleus receptaculi DSM 18860.</title>
        <authorList>
            <person name="Lai S.-J."/>
            <person name="You Y.-T."/>
            <person name="Chen S.-C."/>
        </authorList>
    </citation>
    <scope>NUCLEOTIDE SEQUENCE [LARGE SCALE GENOMIC DNA]</scope>
    <source>
        <strain evidence="5 6">DSM 18860</strain>
    </source>
</reference>
<dbReference type="SUPFAM" id="SSF52540">
    <property type="entry name" value="P-loop containing nucleoside triphosphate hydrolases"/>
    <property type="match status" value="1"/>
</dbReference>
<dbReference type="GO" id="GO:0016887">
    <property type="term" value="F:ATP hydrolysis activity"/>
    <property type="evidence" value="ECO:0007669"/>
    <property type="project" value="TreeGrafter"/>
</dbReference>
<keyword evidence="1 3" id="KW-0547">Nucleotide-binding</keyword>
<dbReference type="InterPro" id="IPR050625">
    <property type="entry name" value="ParA/MinD_ATPase"/>
</dbReference>
<dbReference type="RefSeq" id="WP_318621838.1">
    <property type="nucleotide sequence ID" value="NZ_CP137642.1"/>
</dbReference>
<keyword evidence="5" id="KW-0131">Cell cycle</keyword>
<organism evidence="5 6">
    <name type="scientific">Methanoculleus receptaculi</name>
    <dbReference type="NCBI Taxonomy" id="394967"/>
    <lineage>
        <taxon>Archaea</taxon>
        <taxon>Methanobacteriati</taxon>
        <taxon>Methanobacteriota</taxon>
        <taxon>Stenosarchaea group</taxon>
        <taxon>Methanomicrobia</taxon>
        <taxon>Methanomicrobiales</taxon>
        <taxon>Methanomicrobiaceae</taxon>
        <taxon>Methanoculleus</taxon>
    </lineage>
</organism>
<proteinExistence type="predicted"/>
<keyword evidence="5" id="KW-0132">Cell division</keyword>
<dbReference type="InterPro" id="IPR010224">
    <property type="entry name" value="MinD_archaea"/>
</dbReference>
<dbReference type="Pfam" id="PF01656">
    <property type="entry name" value="CbiA"/>
    <property type="match status" value="1"/>
</dbReference>
<sequence>MIRAYTITSGKGGTGKTTVTANLGVALAQYGRETCVVDTDIGLANLGLVLGLSETPVTLNEVLTGEAPIQDAIYEGPYGLMVVPGGLSLQRFQDVDPERLKDVVRDLTDICDFLLLDAPAGIGPDAVLALTAADEVILVVNPEIASIVDAIKVRVLTETVGGTPGGAILNRAALEKSNTNQRRIERALGVSIIGSIPEDPSVREASAARMPVVVRSPASKSSKAFRRVAASLAAIPVEESPRKVQERFVERLARALFRREP</sequence>
<feature type="domain" description="CobQ/CobB/MinD/ParA nucleotide binding" evidence="4">
    <location>
        <begin position="6"/>
        <end position="212"/>
    </location>
</feature>
<protein>
    <submittedName>
        <fullName evidence="5">Cell division ATPase MinD</fullName>
    </submittedName>
</protein>
<keyword evidence="2 3" id="KW-0067">ATP-binding</keyword>
<dbReference type="PANTHER" id="PTHR43384:SF10">
    <property type="entry name" value="ATPASE INVOLVED IN CHROMOSOME PARTITIONING, PARA_MIND FAMILY"/>
    <property type="match status" value="1"/>
</dbReference>
<dbReference type="InterPro" id="IPR027417">
    <property type="entry name" value="P-loop_NTPase"/>
</dbReference>
<dbReference type="GO" id="GO:0009898">
    <property type="term" value="C:cytoplasmic side of plasma membrane"/>
    <property type="evidence" value="ECO:0007669"/>
    <property type="project" value="TreeGrafter"/>
</dbReference>
<dbReference type="GO" id="GO:0005524">
    <property type="term" value="F:ATP binding"/>
    <property type="evidence" value="ECO:0007669"/>
    <property type="project" value="UniProtKB-KW"/>
</dbReference>
<evidence type="ECO:0000256" key="2">
    <source>
        <dbReference type="ARBA" id="ARBA00022840"/>
    </source>
</evidence>
<evidence type="ECO:0000259" key="4">
    <source>
        <dbReference type="Pfam" id="PF01656"/>
    </source>
</evidence>
<name>A0AAX4FVX8_9EURY</name>
<evidence type="ECO:0000256" key="3">
    <source>
        <dbReference type="PIRSR" id="PIRSR003092-1"/>
    </source>
</evidence>
<dbReference type="Proteomes" id="UP001305652">
    <property type="component" value="Chromosome"/>
</dbReference>
<keyword evidence="6" id="KW-1185">Reference proteome</keyword>
<dbReference type="AlphaFoldDB" id="A0AAX4FVX8"/>
<dbReference type="GeneID" id="85731902"/>
<dbReference type="Gene3D" id="3.40.50.300">
    <property type="entry name" value="P-loop containing nucleotide triphosphate hydrolases"/>
    <property type="match status" value="1"/>
</dbReference>
<dbReference type="InterPro" id="IPR002586">
    <property type="entry name" value="CobQ/CobB/MinD/ParA_Nub-bd_dom"/>
</dbReference>
<feature type="binding site" evidence="3">
    <location>
        <begin position="11"/>
        <end position="18"/>
    </location>
    <ligand>
        <name>ATP</name>
        <dbReference type="ChEBI" id="CHEBI:30616"/>
    </ligand>
</feature>
<evidence type="ECO:0000313" key="5">
    <source>
        <dbReference type="EMBL" id="WOX58059.1"/>
    </source>
</evidence>
<dbReference type="InterPro" id="IPR025501">
    <property type="entry name" value="MinD_FleN"/>
</dbReference>
<dbReference type="GO" id="GO:0051782">
    <property type="term" value="P:negative regulation of cell division"/>
    <property type="evidence" value="ECO:0007669"/>
    <property type="project" value="TreeGrafter"/>
</dbReference>
<dbReference type="NCBIfam" id="TIGR01969">
    <property type="entry name" value="minD_arch"/>
    <property type="match status" value="1"/>
</dbReference>
<dbReference type="GO" id="GO:0005829">
    <property type="term" value="C:cytosol"/>
    <property type="evidence" value="ECO:0007669"/>
    <property type="project" value="TreeGrafter"/>
</dbReference>
<dbReference type="EMBL" id="CP137642">
    <property type="protein sequence ID" value="WOX58059.1"/>
    <property type="molecule type" value="Genomic_DNA"/>
</dbReference>
<accession>A0AAX4FVX8</accession>